<keyword evidence="2" id="KW-1185">Reference proteome</keyword>
<evidence type="ECO:0000313" key="2">
    <source>
        <dbReference type="Proteomes" id="UP000295662"/>
    </source>
</evidence>
<proteinExistence type="predicted"/>
<accession>A0A4R7RPN5</accession>
<dbReference type="Proteomes" id="UP000295662">
    <property type="component" value="Unassembled WGS sequence"/>
</dbReference>
<sequence>MPRSATKGCADEHWILLDARSVLECGVERQGAKPCLGSTASTGAERSANAITRVGSLLRSVSLVVRLSPARKSGVALERFPPHSRTLRDFGYSLNLGHWPMKARGFSQATRWIISGVQPRWRMACMVLGTARGSLMPQSQALFIQMRSA</sequence>
<comment type="caution">
    <text evidence="1">The sequence shown here is derived from an EMBL/GenBank/DDBJ whole genome shotgun (WGS) entry which is preliminary data.</text>
</comment>
<evidence type="ECO:0000313" key="1">
    <source>
        <dbReference type="EMBL" id="TDU66616.1"/>
    </source>
</evidence>
<gene>
    <name evidence="1" type="ORF">EI77_03711</name>
</gene>
<organism evidence="1 2">
    <name type="scientific">Prosthecobacter fusiformis</name>
    <dbReference type="NCBI Taxonomy" id="48464"/>
    <lineage>
        <taxon>Bacteria</taxon>
        <taxon>Pseudomonadati</taxon>
        <taxon>Verrucomicrobiota</taxon>
        <taxon>Verrucomicrobiia</taxon>
        <taxon>Verrucomicrobiales</taxon>
        <taxon>Verrucomicrobiaceae</taxon>
        <taxon>Prosthecobacter</taxon>
    </lineage>
</organism>
<dbReference type="EMBL" id="SOCA01000008">
    <property type="protein sequence ID" value="TDU66616.1"/>
    <property type="molecule type" value="Genomic_DNA"/>
</dbReference>
<reference evidence="1 2" key="1">
    <citation type="submission" date="2019-03" db="EMBL/GenBank/DDBJ databases">
        <title>Genomic Encyclopedia of Archaeal and Bacterial Type Strains, Phase II (KMG-II): from individual species to whole genera.</title>
        <authorList>
            <person name="Goeker M."/>
        </authorList>
    </citation>
    <scope>NUCLEOTIDE SEQUENCE [LARGE SCALE GENOMIC DNA]</scope>
    <source>
        <strain evidence="1 2">ATCC 25309</strain>
    </source>
</reference>
<name>A0A4R7RPN5_9BACT</name>
<dbReference type="AlphaFoldDB" id="A0A4R7RPN5"/>
<protein>
    <submittedName>
        <fullName evidence="1">Uncharacterized protein</fullName>
    </submittedName>
</protein>